<keyword evidence="2" id="KW-1185">Reference proteome</keyword>
<reference evidence="1 2" key="1">
    <citation type="submission" date="2019-01" db="EMBL/GenBank/DDBJ databases">
        <authorList>
            <person name="Sayadi A."/>
        </authorList>
    </citation>
    <scope>NUCLEOTIDE SEQUENCE [LARGE SCALE GENOMIC DNA]</scope>
</reference>
<evidence type="ECO:0000313" key="2">
    <source>
        <dbReference type="Proteomes" id="UP000410492"/>
    </source>
</evidence>
<evidence type="ECO:0000313" key="1">
    <source>
        <dbReference type="EMBL" id="VEN36868.1"/>
    </source>
</evidence>
<organism evidence="1 2">
    <name type="scientific">Callosobruchus maculatus</name>
    <name type="common">Southern cowpea weevil</name>
    <name type="synonym">Pulse bruchid</name>
    <dbReference type="NCBI Taxonomy" id="64391"/>
    <lineage>
        <taxon>Eukaryota</taxon>
        <taxon>Metazoa</taxon>
        <taxon>Ecdysozoa</taxon>
        <taxon>Arthropoda</taxon>
        <taxon>Hexapoda</taxon>
        <taxon>Insecta</taxon>
        <taxon>Pterygota</taxon>
        <taxon>Neoptera</taxon>
        <taxon>Endopterygota</taxon>
        <taxon>Coleoptera</taxon>
        <taxon>Polyphaga</taxon>
        <taxon>Cucujiformia</taxon>
        <taxon>Chrysomeloidea</taxon>
        <taxon>Chrysomelidae</taxon>
        <taxon>Bruchinae</taxon>
        <taxon>Bruchini</taxon>
        <taxon>Callosobruchus</taxon>
    </lineage>
</organism>
<sequence>MPFGVKLETLFRVQRMWSWGVSVSDTFIQTVRCSVCDLKSR</sequence>
<gene>
    <name evidence="1" type="ORF">CALMAC_LOCUS2320</name>
</gene>
<dbReference type="AlphaFoldDB" id="A0A653BMN3"/>
<name>A0A653BMN3_CALMS</name>
<dbReference type="Proteomes" id="UP000410492">
    <property type="component" value="Unassembled WGS sequence"/>
</dbReference>
<dbReference type="EMBL" id="CAACVG010002745">
    <property type="protein sequence ID" value="VEN36868.1"/>
    <property type="molecule type" value="Genomic_DNA"/>
</dbReference>
<accession>A0A653BMN3</accession>
<proteinExistence type="predicted"/>
<protein>
    <submittedName>
        <fullName evidence="1">Uncharacterized protein</fullName>
    </submittedName>
</protein>